<organism evidence="1 2">
    <name type="scientific">Trifolium medium</name>
    <dbReference type="NCBI Taxonomy" id="97028"/>
    <lineage>
        <taxon>Eukaryota</taxon>
        <taxon>Viridiplantae</taxon>
        <taxon>Streptophyta</taxon>
        <taxon>Embryophyta</taxon>
        <taxon>Tracheophyta</taxon>
        <taxon>Spermatophyta</taxon>
        <taxon>Magnoliopsida</taxon>
        <taxon>eudicotyledons</taxon>
        <taxon>Gunneridae</taxon>
        <taxon>Pentapetalae</taxon>
        <taxon>rosids</taxon>
        <taxon>fabids</taxon>
        <taxon>Fabales</taxon>
        <taxon>Fabaceae</taxon>
        <taxon>Papilionoideae</taxon>
        <taxon>50 kb inversion clade</taxon>
        <taxon>NPAAA clade</taxon>
        <taxon>Hologalegina</taxon>
        <taxon>IRL clade</taxon>
        <taxon>Trifolieae</taxon>
        <taxon>Trifolium</taxon>
    </lineage>
</organism>
<dbReference type="Proteomes" id="UP000265520">
    <property type="component" value="Unassembled WGS sequence"/>
</dbReference>
<sequence length="44" mass="4829">GRRLGGCFGSSKVKANASVNDVRVYQTLEMVEVCLFWIGLGNPR</sequence>
<dbReference type="EMBL" id="LXQA011292911">
    <property type="protein sequence ID" value="MCI92174.1"/>
    <property type="molecule type" value="Genomic_DNA"/>
</dbReference>
<evidence type="ECO:0000313" key="2">
    <source>
        <dbReference type="Proteomes" id="UP000265520"/>
    </source>
</evidence>
<protein>
    <submittedName>
        <fullName evidence="1">Uncharacterized protein</fullName>
    </submittedName>
</protein>
<keyword evidence="2" id="KW-1185">Reference proteome</keyword>
<name>A0A392VUU6_9FABA</name>
<reference evidence="1 2" key="1">
    <citation type="journal article" date="2018" name="Front. Plant Sci.">
        <title>Red Clover (Trifolium pratense) and Zigzag Clover (T. medium) - A Picture of Genomic Similarities and Differences.</title>
        <authorList>
            <person name="Dluhosova J."/>
            <person name="Istvanek J."/>
            <person name="Nedelnik J."/>
            <person name="Repkova J."/>
        </authorList>
    </citation>
    <scope>NUCLEOTIDE SEQUENCE [LARGE SCALE GENOMIC DNA]</scope>
    <source>
        <strain evidence="2">cv. 10/8</strain>
        <tissue evidence="1">Leaf</tissue>
    </source>
</reference>
<accession>A0A392VUU6</accession>
<dbReference type="AlphaFoldDB" id="A0A392VUU6"/>
<evidence type="ECO:0000313" key="1">
    <source>
        <dbReference type="EMBL" id="MCI92174.1"/>
    </source>
</evidence>
<proteinExistence type="predicted"/>
<comment type="caution">
    <text evidence="1">The sequence shown here is derived from an EMBL/GenBank/DDBJ whole genome shotgun (WGS) entry which is preliminary data.</text>
</comment>
<feature type="non-terminal residue" evidence="1">
    <location>
        <position position="1"/>
    </location>
</feature>